<dbReference type="eggNOG" id="ENOG5032R8U">
    <property type="taxonomic scope" value="Bacteria"/>
</dbReference>
<dbReference type="Proteomes" id="UP000182124">
    <property type="component" value="Unassembled WGS sequence"/>
</dbReference>
<dbReference type="AlphaFoldDB" id="A0A1G4VS78"/>
<evidence type="ECO:0000313" key="2">
    <source>
        <dbReference type="Proteomes" id="UP000182124"/>
    </source>
</evidence>
<dbReference type="InterPro" id="IPR026350">
    <property type="entry name" value="GxxExxY"/>
</dbReference>
<protein>
    <submittedName>
        <fullName evidence="1">GxxExxY protein</fullName>
    </submittedName>
</protein>
<dbReference type="NCBIfam" id="TIGR04256">
    <property type="entry name" value="GxxExxY"/>
    <property type="match status" value="1"/>
</dbReference>
<accession>A0A1G4VS78</accession>
<reference evidence="1 2" key="1">
    <citation type="submission" date="2016-10" db="EMBL/GenBank/DDBJ databases">
        <authorList>
            <person name="de Groot N.N."/>
        </authorList>
    </citation>
    <scope>NUCLEOTIDE SEQUENCE [LARGE SCALE GENOMIC DNA]</scope>
    <source>
        <strain evidence="1 2">CGMCC 1.3801</strain>
    </source>
</reference>
<dbReference type="EMBL" id="FMTY01000003">
    <property type="protein sequence ID" value="SCX11061.1"/>
    <property type="molecule type" value="Genomic_DNA"/>
</dbReference>
<dbReference type="Pfam" id="PF13366">
    <property type="entry name" value="PDDEXK_3"/>
    <property type="match status" value="1"/>
</dbReference>
<organism evidence="1 2">
    <name type="scientific">Flavobacterium saliperosum</name>
    <dbReference type="NCBI Taxonomy" id="329186"/>
    <lineage>
        <taxon>Bacteria</taxon>
        <taxon>Pseudomonadati</taxon>
        <taxon>Bacteroidota</taxon>
        <taxon>Flavobacteriia</taxon>
        <taxon>Flavobacteriales</taxon>
        <taxon>Flavobacteriaceae</taxon>
        <taxon>Flavobacterium</taxon>
    </lineage>
</organism>
<gene>
    <name evidence="1" type="ORF">SAMN02927925_01691</name>
</gene>
<sequence>MTVRLKLFVNNKFAADSQITINYYMPEEYLNAKETYQIIGIFFDVHKNLGKGFSEIVYKDALEYEFQSLNIPYEREKEYCVNYKDTVLKHKFYADFVVFDSIILEVKSTDCFNNNHYNQCLNYLKVSGNELALLVNFNTISLEYKRIVCSNNK</sequence>
<dbReference type="STRING" id="329186.SAMN02927925_01691"/>
<evidence type="ECO:0000313" key="1">
    <source>
        <dbReference type="EMBL" id="SCX11061.1"/>
    </source>
</evidence>
<name>A0A1G4VS78_9FLAO</name>
<proteinExistence type="predicted"/>